<dbReference type="PANTHER" id="PTHR46033:SF8">
    <property type="entry name" value="PROTEIN MAINTENANCE OF MERISTEMS-LIKE"/>
    <property type="match status" value="1"/>
</dbReference>
<feature type="domain" description="Aminotransferase-like plant mobile" evidence="1">
    <location>
        <begin position="72"/>
        <end position="160"/>
    </location>
</feature>
<dbReference type="EMBL" id="SDMP01000001">
    <property type="protein sequence ID" value="RYR75487.1"/>
    <property type="molecule type" value="Genomic_DNA"/>
</dbReference>
<dbReference type="GO" id="GO:0010073">
    <property type="term" value="P:meristem maintenance"/>
    <property type="evidence" value="ECO:0007669"/>
    <property type="project" value="InterPro"/>
</dbReference>
<gene>
    <name evidence="2" type="ORF">Ahy_A01g000034</name>
</gene>
<dbReference type="Proteomes" id="UP000289738">
    <property type="component" value="Chromosome A01"/>
</dbReference>
<proteinExistence type="predicted"/>
<evidence type="ECO:0000313" key="3">
    <source>
        <dbReference type="Proteomes" id="UP000289738"/>
    </source>
</evidence>
<dbReference type="InterPro" id="IPR044824">
    <property type="entry name" value="MAIN-like"/>
</dbReference>
<dbReference type="PANTHER" id="PTHR46033">
    <property type="entry name" value="PROTEIN MAIN-LIKE 2"/>
    <property type="match status" value="1"/>
</dbReference>
<keyword evidence="3" id="KW-1185">Reference proteome</keyword>
<accession>A0A445EJ57</accession>
<organism evidence="2 3">
    <name type="scientific">Arachis hypogaea</name>
    <name type="common">Peanut</name>
    <dbReference type="NCBI Taxonomy" id="3818"/>
    <lineage>
        <taxon>Eukaryota</taxon>
        <taxon>Viridiplantae</taxon>
        <taxon>Streptophyta</taxon>
        <taxon>Embryophyta</taxon>
        <taxon>Tracheophyta</taxon>
        <taxon>Spermatophyta</taxon>
        <taxon>Magnoliopsida</taxon>
        <taxon>eudicotyledons</taxon>
        <taxon>Gunneridae</taxon>
        <taxon>Pentapetalae</taxon>
        <taxon>rosids</taxon>
        <taxon>fabids</taxon>
        <taxon>Fabales</taxon>
        <taxon>Fabaceae</taxon>
        <taxon>Papilionoideae</taxon>
        <taxon>50 kb inversion clade</taxon>
        <taxon>dalbergioids sensu lato</taxon>
        <taxon>Dalbergieae</taxon>
        <taxon>Pterocarpus clade</taxon>
        <taxon>Arachis</taxon>
    </lineage>
</organism>
<name>A0A445EJ57_ARAHY</name>
<sequence length="184" mass="21251">MGVGWLKILESDGRLITPNLELGLYLLGFQYQVQSEIIHKHKHMYYVLRRISHIHSPPAAIVLYLREAGFSDALPLRDFMFNNSLVTAFVERWHLETHTFHMSWGEFIITLQDVTYHLGLRANGEPVGGCFRDFYMWYDTGVWELVEKLLGARPPPIQQQRSTKEGVLLPDMALGSCPTDAVWY</sequence>
<comment type="caution">
    <text evidence="2">The sequence shown here is derived from an EMBL/GenBank/DDBJ whole genome shotgun (WGS) entry which is preliminary data.</text>
</comment>
<dbReference type="AlphaFoldDB" id="A0A445EJ57"/>
<dbReference type="Pfam" id="PF10536">
    <property type="entry name" value="PMD"/>
    <property type="match status" value="1"/>
</dbReference>
<dbReference type="InterPro" id="IPR019557">
    <property type="entry name" value="AminoTfrase-like_pln_mobile"/>
</dbReference>
<evidence type="ECO:0000313" key="2">
    <source>
        <dbReference type="EMBL" id="RYR75487.1"/>
    </source>
</evidence>
<evidence type="ECO:0000259" key="1">
    <source>
        <dbReference type="Pfam" id="PF10536"/>
    </source>
</evidence>
<protein>
    <recommendedName>
        <fullName evidence="1">Aminotransferase-like plant mobile domain-containing protein</fullName>
    </recommendedName>
</protein>
<reference evidence="2 3" key="1">
    <citation type="submission" date="2019-01" db="EMBL/GenBank/DDBJ databases">
        <title>Sequencing of cultivated peanut Arachis hypogaea provides insights into genome evolution and oil improvement.</title>
        <authorList>
            <person name="Chen X."/>
        </authorList>
    </citation>
    <scope>NUCLEOTIDE SEQUENCE [LARGE SCALE GENOMIC DNA]</scope>
    <source>
        <strain evidence="3">cv. Fuhuasheng</strain>
        <tissue evidence="2">Leaves</tissue>
    </source>
</reference>